<accession>A0A9Q1BVU5</accession>
<name>A0A9Q1BVU5_HOLLE</name>
<evidence type="ECO:0000313" key="2">
    <source>
        <dbReference type="Proteomes" id="UP001152320"/>
    </source>
</evidence>
<comment type="caution">
    <text evidence="1">The sequence shown here is derived from an EMBL/GenBank/DDBJ whole genome shotgun (WGS) entry which is preliminary data.</text>
</comment>
<dbReference type="PANTHER" id="PTHR47642">
    <property type="entry name" value="ATP-DEPENDENT DNA HELICASE"/>
    <property type="match status" value="1"/>
</dbReference>
<evidence type="ECO:0000313" key="1">
    <source>
        <dbReference type="EMBL" id="KAJ8033575.1"/>
    </source>
</evidence>
<sequence>MDIQFILNPYSCIMYIVSYISKAEREMGLLLKHAQEEAREGNQSAISELRQLGSIYLHHREVSIMESVYRVCGMPLKKSSRKVVFIPVDPDSHRITLPLTSLQKRMQTQMTSGCSTSLTNT</sequence>
<dbReference type="InterPro" id="IPR051055">
    <property type="entry name" value="PIF1_helicase"/>
</dbReference>
<proteinExistence type="predicted"/>
<reference evidence="1" key="1">
    <citation type="submission" date="2021-10" db="EMBL/GenBank/DDBJ databases">
        <title>Tropical sea cucumber genome reveals ecological adaptation and Cuvierian tubules defense mechanism.</title>
        <authorList>
            <person name="Chen T."/>
        </authorList>
    </citation>
    <scope>NUCLEOTIDE SEQUENCE</scope>
    <source>
        <strain evidence="1">Nanhai2018</strain>
        <tissue evidence="1">Muscle</tissue>
    </source>
</reference>
<dbReference type="Proteomes" id="UP001152320">
    <property type="component" value="Chromosome 11"/>
</dbReference>
<organism evidence="1 2">
    <name type="scientific">Holothuria leucospilota</name>
    <name type="common">Black long sea cucumber</name>
    <name type="synonym">Mertensiothuria leucospilota</name>
    <dbReference type="NCBI Taxonomy" id="206669"/>
    <lineage>
        <taxon>Eukaryota</taxon>
        <taxon>Metazoa</taxon>
        <taxon>Echinodermata</taxon>
        <taxon>Eleutherozoa</taxon>
        <taxon>Echinozoa</taxon>
        <taxon>Holothuroidea</taxon>
        <taxon>Aspidochirotacea</taxon>
        <taxon>Aspidochirotida</taxon>
        <taxon>Holothuriidae</taxon>
        <taxon>Holothuria</taxon>
    </lineage>
</organism>
<protein>
    <submittedName>
        <fullName evidence="1">Uncharacterized protein</fullName>
    </submittedName>
</protein>
<gene>
    <name evidence="1" type="ORF">HOLleu_23866</name>
</gene>
<dbReference type="AlphaFoldDB" id="A0A9Q1BVU5"/>
<dbReference type="OrthoDB" id="6141723at2759"/>
<dbReference type="PANTHER" id="PTHR47642:SF5">
    <property type="entry name" value="ATP-DEPENDENT DNA HELICASE"/>
    <property type="match status" value="1"/>
</dbReference>
<dbReference type="EMBL" id="JAIZAY010000011">
    <property type="protein sequence ID" value="KAJ8033575.1"/>
    <property type="molecule type" value="Genomic_DNA"/>
</dbReference>
<keyword evidence="2" id="KW-1185">Reference proteome</keyword>